<dbReference type="InterPro" id="IPR036736">
    <property type="entry name" value="ACP-like_sf"/>
</dbReference>
<dbReference type="EMBL" id="BMMX01000001">
    <property type="protein sequence ID" value="GGK75408.1"/>
    <property type="molecule type" value="Genomic_DNA"/>
</dbReference>
<reference evidence="3" key="2">
    <citation type="submission" date="2020-09" db="EMBL/GenBank/DDBJ databases">
        <authorList>
            <person name="Sun Q."/>
            <person name="Zhou Y."/>
        </authorList>
    </citation>
    <scope>NUCLEOTIDE SEQUENCE</scope>
    <source>
        <strain evidence="3">CGMCC 4.7299</strain>
    </source>
</reference>
<dbReference type="InterPro" id="IPR009081">
    <property type="entry name" value="PP-bd_ACP"/>
</dbReference>
<dbReference type="Gene3D" id="1.10.1200.10">
    <property type="entry name" value="ACP-like"/>
    <property type="match status" value="1"/>
</dbReference>
<keyword evidence="4" id="KW-1185">Reference proteome</keyword>
<reference evidence="3" key="1">
    <citation type="journal article" date="2014" name="Int. J. Syst. Evol. Microbiol.">
        <title>Complete genome sequence of Corynebacterium casei LMG S-19264T (=DSM 44701T), isolated from a smear-ripened cheese.</title>
        <authorList>
            <consortium name="US DOE Joint Genome Institute (JGI-PGF)"/>
            <person name="Walter F."/>
            <person name="Albersmeier A."/>
            <person name="Kalinowski J."/>
            <person name="Ruckert C."/>
        </authorList>
    </citation>
    <scope>NUCLEOTIDE SEQUENCE</scope>
    <source>
        <strain evidence="3">CGMCC 4.7299</strain>
    </source>
</reference>
<sequence>MAQNGAGPDVRAGRAAVELSLRVLFGDEFVAGAEASFVDSFVTSNAAWRSTLLSLWALSKGTSSLPQAPAPDPAIAATQASVTPASPAPAALVAAPPVAAPPVAAPPVAEPPVAAPVTEVPATAAENGSSAGFEVFDPSTAAGDGMPERREPWTYEEVRATLVALLEESTGYPAEVLEDDADLEADLAIDSVKQVEALAGLRERYGLAIEDSFTIRDYRTIRQAVKYMTDRLNNERSSRAVAP</sequence>
<dbReference type="SUPFAM" id="SSF47336">
    <property type="entry name" value="ACP-like"/>
    <property type="match status" value="1"/>
</dbReference>
<proteinExistence type="predicted"/>
<evidence type="ECO:0000259" key="2">
    <source>
        <dbReference type="PROSITE" id="PS50075"/>
    </source>
</evidence>
<organism evidence="3 4">
    <name type="scientific">Mangrovihabitans endophyticus</name>
    <dbReference type="NCBI Taxonomy" id="1751298"/>
    <lineage>
        <taxon>Bacteria</taxon>
        <taxon>Bacillati</taxon>
        <taxon>Actinomycetota</taxon>
        <taxon>Actinomycetes</taxon>
        <taxon>Micromonosporales</taxon>
        <taxon>Micromonosporaceae</taxon>
        <taxon>Mangrovihabitans</taxon>
    </lineage>
</organism>
<evidence type="ECO:0000256" key="1">
    <source>
        <dbReference type="SAM" id="MobiDB-lite"/>
    </source>
</evidence>
<name>A0A8J3BWU1_9ACTN</name>
<protein>
    <recommendedName>
        <fullName evidence="2">Carrier domain-containing protein</fullName>
    </recommendedName>
</protein>
<evidence type="ECO:0000313" key="3">
    <source>
        <dbReference type="EMBL" id="GGK75408.1"/>
    </source>
</evidence>
<comment type="caution">
    <text evidence="3">The sequence shown here is derived from an EMBL/GenBank/DDBJ whole genome shotgun (WGS) entry which is preliminary data.</text>
</comment>
<evidence type="ECO:0000313" key="4">
    <source>
        <dbReference type="Proteomes" id="UP000656042"/>
    </source>
</evidence>
<feature type="region of interest" description="Disordered" evidence="1">
    <location>
        <begin position="129"/>
        <end position="148"/>
    </location>
</feature>
<dbReference type="Proteomes" id="UP000656042">
    <property type="component" value="Unassembled WGS sequence"/>
</dbReference>
<dbReference type="Pfam" id="PF00550">
    <property type="entry name" value="PP-binding"/>
    <property type="match status" value="1"/>
</dbReference>
<accession>A0A8J3BWU1</accession>
<dbReference type="RefSeq" id="WP_189077495.1">
    <property type="nucleotide sequence ID" value="NZ_BMMX01000001.1"/>
</dbReference>
<gene>
    <name evidence="3" type="ORF">GCM10012284_06750</name>
</gene>
<feature type="domain" description="Carrier" evidence="2">
    <location>
        <begin position="153"/>
        <end position="232"/>
    </location>
</feature>
<dbReference type="PROSITE" id="PS50075">
    <property type="entry name" value="CARRIER"/>
    <property type="match status" value="1"/>
</dbReference>
<dbReference type="AlphaFoldDB" id="A0A8J3BWU1"/>